<keyword evidence="1 5" id="KW-0808">Transferase</keyword>
<dbReference type="GO" id="GO:0005737">
    <property type="term" value="C:cytoplasm"/>
    <property type="evidence" value="ECO:0007669"/>
    <property type="project" value="TreeGrafter"/>
</dbReference>
<dbReference type="GO" id="GO:0008999">
    <property type="term" value="F:protein-N-terminal-alanine acetyltransferase activity"/>
    <property type="evidence" value="ECO:0007669"/>
    <property type="project" value="TreeGrafter"/>
</dbReference>
<dbReference type="PANTHER" id="PTHR43792:SF8">
    <property type="entry name" value="[RIBOSOMAL PROTEIN US5]-ALANINE N-ACETYLTRANSFERASE"/>
    <property type="match status" value="1"/>
</dbReference>
<dbReference type="Gene3D" id="3.40.630.30">
    <property type="match status" value="1"/>
</dbReference>
<dbReference type="Pfam" id="PF13302">
    <property type="entry name" value="Acetyltransf_3"/>
    <property type="match status" value="1"/>
</dbReference>
<dbReference type="HOGENOM" id="CLU_013985_3_6_14"/>
<dbReference type="OrthoDB" id="9785602at2"/>
<dbReference type="RefSeq" id="WP_030004695.1">
    <property type="nucleotide sequence ID" value="NC_022549.1"/>
</dbReference>
<keyword evidence="2" id="KW-0012">Acyltransferase</keyword>
<dbReference type="STRING" id="61635.BN85308120"/>
<comment type="similarity">
    <text evidence="3">Belongs to the acetyltransferase family. RimJ subfamily.</text>
</comment>
<dbReference type="InterPro" id="IPR016181">
    <property type="entry name" value="Acyl_CoA_acyltransferase"/>
</dbReference>
<evidence type="ECO:0000256" key="1">
    <source>
        <dbReference type="ARBA" id="ARBA00022679"/>
    </source>
</evidence>
<sequence length="182" mass="21605">MRTTKLPTIELSLVTLRSIQKKDFKDFFEFGKDKETTEFLTWGPFKTLKDAKTMLKYIYFKRQQRNEPIGYAIVSKETSKMIGTIEYHTFNHKGNSCEIGYVLHKDYWKKGIMTEALQKVTQIGFEVLDLDKLVIKHLRENIGSKKVILKNGYKLVAIYEKQHFHTKTGQYHDVFVYEHWKK</sequence>
<proteinExistence type="inferred from homology"/>
<keyword evidence="6" id="KW-1185">Reference proteome</keyword>
<dbReference type="AlphaFoldDB" id="U4KRK9"/>
<gene>
    <name evidence="5" type="ORF">BN85308120</name>
</gene>
<evidence type="ECO:0000256" key="2">
    <source>
        <dbReference type="ARBA" id="ARBA00023315"/>
    </source>
</evidence>
<evidence type="ECO:0000313" key="6">
    <source>
        <dbReference type="Proteomes" id="UP000032737"/>
    </source>
</evidence>
<evidence type="ECO:0000313" key="5">
    <source>
        <dbReference type="EMBL" id="CCV65833.1"/>
    </source>
</evidence>
<dbReference type="InterPro" id="IPR000182">
    <property type="entry name" value="GNAT_dom"/>
</dbReference>
<name>U4KRK9_9MOLU</name>
<evidence type="ECO:0000259" key="4">
    <source>
        <dbReference type="PROSITE" id="PS51186"/>
    </source>
</evidence>
<dbReference type="EMBL" id="FO681348">
    <property type="protein sequence ID" value="CCV65833.1"/>
    <property type="molecule type" value="Genomic_DNA"/>
</dbReference>
<evidence type="ECO:0000256" key="3">
    <source>
        <dbReference type="ARBA" id="ARBA00038502"/>
    </source>
</evidence>
<feature type="domain" description="N-acetyltransferase" evidence="4">
    <location>
        <begin position="14"/>
        <end position="182"/>
    </location>
</feature>
<dbReference type="InterPro" id="IPR051531">
    <property type="entry name" value="N-acetyltransferase"/>
</dbReference>
<dbReference type="SUPFAM" id="SSF55729">
    <property type="entry name" value="Acyl-CoA N-acyltransferases (Nat)"/>
    <property type="match status" value="1"/>
</dbReference>
<organism evidence="5 6">
    <name type="scientific">Acholeplasma brassicae</name>
    <dbReference type="NCBI Taxonomy" id="61635"/>
    <lineage>
        <taxon>Bacteria</taxon>
        <taxon>Bacillati</taxon>
        <taxon>Mycoplasmatota</taxon>
        <taxon>Mollicutes</taxon>
        <taxon>Acholeplasmatales</taxon>
        <taxon>Acholeplasmataceae</taxon>
        <taxon>Acholeplasma</taxon>
    </lineage>
</organism>
<reference evidence="5 6" key="1">
    <citation type="journal article" date="2013" name="J. Mol. Microbiol. Biotechnol.">
        <title>Analysis of the Complete Genomes of Acholeplasma brassicae , A. palmae and A. laidlawii and Their Comparison to the Obligate Parasites from ' Candidatus Phytoplasma'.</title>
        <authorList>
            <person name="Kube M."/>
            <person name="Siewert C."/>
            <person name="Migdoll A.M."/>
            <person name="Duduk B."/>
            <person name="Holz S."/>
            <person name="Rabus R."/>
            <person name="Seemuller E."/>
            <person name="Mitrovic J."/>
            <person name="Muller I."/>
            <person name="Buttner C."/>
            <person name="Reinhardt R."/>
        </authorList>
    </citation>
    <scope>NUCLEOTIDE SEQUENCE [LARGE SCALE GENOMIC DNA]</scope>
    <source>
        <strain evidence="6">0502</strain>
    </source>
</reference>
<dbReference type="PROSITE" id="PS51186">
    <property type="entry name" value="GNAT"/>
    <property type="match status" value="1"/>
</dbReference>
<dbReference type="Proteomes" id="UP000032737">
    <property type="component" value="Chromosome"/>
</dbReference>
<dbReference type="KEGG" id="abra:BN85308120"/>
<accession>U4KRK9</accession>
<dbReference type="PANTHER" id="PTHR43792">
    <property type="entry name" value="GNAT FAMILY, PUTATIVE (AFU_ORTHOLOGUE AFUA_3G00765)-RELATED-RELATED"/>
    <property type="match status" value="1"/>
</dbReference>
<protein>
    <submittedName>
        <fullName evidence="5">GCN5-related N-acetyltransferase</fullName>
    </submittedName>
</protein>